<dbReference type="EMBL" id="OX459122">
    <property type="protein sequence ID" value="CAI9107889.1"/>
    <property type="molecule type" value="Genomic_DNA"/>
</dbReference>
<organism evidence="7 8">
    <name type="scientific">Oldenlandia corymbosa var. corymbosa</name>
    <dbReference type="NCBI Taxonomy" id="529605"/>
    <lineage>
        <taxon>Eukaryota</taxon>
        <taxon>Viridiplantae</taxon>
        <taxon>Streptophyta</taxon>
        <taxon>Embryophyta</taxon>
        <taxon>Tracheophyta</taxon>
        <taxon>Spermatophyta</taxon>
        <taxon>Magnoliopsida</taxon>
        <taxon>eudicotyledons</taxon>
        <taxon>Gunneridae</taxon>
        <taxon>Pentapetalae</taxon>
        <taxon>asterids</taxon>
        <taxon>lamiids</taxon>
        <taxon>Gentianales</taxon>
        <taxon>Rubiaceae</taxon>
        <taxon>Rubioideae</taxon>
        <taxon>Spermacoceae</taxon>
        <taxon>Hedyotis-Oldenlandia complex</taxon>
        <taxon>Oldenlandia</taxon>
    </lineage>
</organism>
<evidence type="ECO:0000256" key="1">
    <source>
        <dbReference type="ARBA" id="ARBA00004239"/>
    </source>
</evidence>
<evidence type="ECO:0000259" key="6">
    <source>
        <dbReference type="PROSITE" id="PS51767"/>
    </source>
</evidence>
<protein>
    <submittedName>
        <fullName evidence="7">OLC1v1007369C1</fullName>
    </submittedName>
</protein>
<keyword evidence="4 5" id="KW-0732">Signal</keyword>
<evidence type="ECO:0000256" key="4">
    <source>
        <dbReference type="ARBA" id="ARBA00022729"/>
    </source>
</evidence>
<dbReference type="SUPFAM" id="SSF50630">
    <property type="entry name" value="Acid proteases"/>
    <property type="match status" value="1"/>
</dbReference>
<dbReference type="Pfam" id="PF14541">
    <property type="entry name" value="TAXi_C"/>
    <property type="match status" value="1"/>
</dbReference>
<dbReference type="Gene3D" id="2.40.70.10">
    <property type="entry name" value="Acid Proteases"/>
    <property type="match status" value="2"/>
</dbReference>
<evidence type="ECO:0000313" key="7">
    <source>
        <dbReference type="EMBL" id="CAI9107889.1"/>
    </source>
</evidence>
<proteinExistence type="inferred from homology"/>
<evidence type="ECO:0000256" key="5">
    <source>
        <dbReference type="SAM" id="SignalP"/>
    </source>
</evidence>
<evidence type="ECO:0000256" key="2">
    <source>
        <dbReference type="ARBA" id="ARBA00007447"/>
    </source>
</evidence>
<dbReference type="InterPro" id="IPR033121">
    <property type="entry name" value="PEPTIDASE_A1"/>
</dbReference>
<dbReference type="GO" id="GO:0004190">
    <property type="term" value="F:aspartic-type endopeptidase activity"/>
    <property type="evidence" value="ECO:0007669"/>
    <property type="project" value="InterPro"/>
</dbReference>
<dbReference type="InterPro" id="IPR032799">
    <property type="entry name" value="TAXi_C"/>
</dbReference>
<accession>A0AAV1DLQ7</accession>
<name>A0AAV1DLQ7_OLDCO</name>
<dbReference type="InterPro" id="IPR032861">
    <property type="entry name" value="TAXi_N"/>
</dbReference>
<dbReference type="InterPro" id="IPR021109">
    <property type="entry name" value="Peptidase_aspartic_dom_sf"/>
</dbReference>
<evidence type="ECO:0000256" key="3">
    <source>
        <dbReference type="ARBA" id="ARBA00022525"/>
    </source>
</evidence>
<feature type="domain" description="Peptidase A1" evidence="6">
    <location>
        <begin position="45"/>
        <end position="423"/>
    </location>
</feature>
<keyword evidence="3" id="KW-0964">Secreted</keyword>
<comment type="similarity">
    <text evidence="2">Belongs to the peptidase A1 family.</text>
</comment>
<comment type="subcellular location">
    <subcellularLocation>
        <location evidence="1">Secreted</location>
        <location evidence="1">Extracellular space</location>
    </subcellularLocation>
</comment>
<dbReference type="GO" id="GO:0006508">
    <property type="term" value="P:proteolysis"/>
    <property type="evidence" value="ECO:0007669"/>
    <property type="project" value="InterPro"/>
</dbReference>
<sequence length="442" mass="47795">MQAPGVNCSISFIFIILLILFCCFSAEGNQPLFSLIRKDNATKLYSVSMYLGNPYERRDLHLDLGASLSWFDCDHGFNSSSYVHVLYNSTLCHMLHYGVHGNCFKKRGPACFNNSCEFYSENSVTQKAAVGDLLVDTFWLNATDVGNPGIVDLGGIIDFTFSCGTTKLLTGLATGVTGLAALGRFNFSIPADMSRAFSSPWVFAICLPSSPSGDGAAVFNSYGPYILSPAGIDVSKSMIYTPLLLNPIGGTVRTYPNRPSDEYFIGVTGVRVNGKSVPVNKTLLEINKRTGFGGTKITTSTPYAVLQTSIFKALTAAFKEAASVMKLKPISPVGPFSLCYAADKIPRTRVGPAVPTIDLVLQSNSVFWRIFEANSMVNVGEHAMCLGFLDGGVEPRTSIVIGGLQIEDNLLQFDLVSKRLGFTNSLLSRNTTCSNLNFAALR</sequence>
<keyword evidence="8" id="KW-1185">Reference proteome</keyword>
<gene>
    <name evidence="7" type="ORF">OLC1_LOCUS16085</name>
</gene>
<dbReference type="Proteomes" id="UP001161247">
    <property type="component" value="Chromosome 5"/>
</dbReference>
<dbReference type="PANTHER" id="PTHR47965">
    <property type="entry name" value="ASPARTYL PROTEASE-RELATED"/>
    <property type="match status" value="1"/>
</dbReference>
<dbReference type="PANTHER" id="PTHR47965:SF67">
    <property type="entry name" value="BASIC 7S GLOBULIN 2-LIKE"/>
    <property type="match status" value="1"/>
</dbReference>
<dbReference type="GO" id="GO:0005576">
    <property type="term" value="C:extracellular region"/>
    <property type="evidence" value="ECO:0007669"/>
    <property type="project" value="UniProtKB-SubCell"/>
</dbReference>
<dbReference type="PROSITE" id="PS51767">
    <property type="entry name" value="PEPTIDASE_A1"/>
    <property type="match status" value="1"/>
</dbReference>
<feature type="signal peptide" evidence="5">
    <location>
        <begin position="1"/>
        <end position="28"/>
    </location>
</feature>
<dbReference type="InterPro" id="IPR001461">
    <property type="entry name" value="Aspartic_peptidase_A1"/>
</dbReference>
<dbReference type="Pfam" id="PF14543">
    <property type="entry name" value="TAXi_N"/>
    <property type="match status" value="1"/>
</dbReference>
<dbReference type="AlphaFoldDB" id="A0AAV1DLQ7"/>
<dbReference type="CDD" id="cd05489">
    <property type="entry name" value="xylanase_inhibitor_I_like"/>
    <property type="match status" value="1"/>
</dbReference>
<dbReference type="InterPro" id="IPR033868">
    <property type="entry name" value="Xylanase_inhibitor_I-like"/>
</dbReference>
<evidence type="ECO:0000313" key="8">
    <source>
        <dbReference type="Proteomes" id="UP001161247"/>
    </source>
</evidence>
<feature type="chain" id="PRO_5043561435" evidence="5">
    <location>
        <begin position="29"/>
        <end position="442"/>
    </location>
</feature>
<dbReference type="FunFam" id="2.40.70.10:FF:000041">
    <property type="entry name" value="Basic 7S globulin"/>
    <property type="match status" value="1"/>
</dbReference>
<reference evidence="7" key="1">
    <citation type="submission" date="2023-03" db="EMBL/GenBank/DDBJ databases">
        <authorList>
            <person name="Julca I."/>
        </authorList>
    </citation>
    <scope>NUCLEOTIDE SEQUENCE</scope>
</reference>